<dbReference type="Pfam" id="PF00437">
    <property type="entry name" value="T2SSE"/>
    <property type="match status" value="1"/>
</dbReference>
<accession>A0A4R7C8B9</accession>
<sequence length="486" mass="53132">MFGKRSTGTSSPQSPRPAAAPLQPASAPLPDTRHSARAAEPAPFDEAAHAQERRKSDDYYATKSMVFGALIEAIDLSQLARLDPEAARDEIRDIVNEIIALKNVVMSIAEQEELLDGICNDVLGYGPLEPLLSRDDIADIMVNGANRTYIEVGGKIQLTGVRFRDNAQLMNICQRIVSQVGRRVDESSPICDARLPDGSRVNVIAPPLAIDGPSLTIRKFKKDKLTLEQLVRFGAISPEGARILEIIGKVRCNVVISGGTGSGKTTLLNCLTRYIEPDERVITCEDAAELQLQQPHVVRLETRPPNLEGQGQVTMRDLVRNCLRMRPERIIVGEVRGPEAFDLLQAMNTGHDGSMGTVHSNSPRECLSRIESLITMGGFSLPSRTIKDMIASSVDVIIQAARLRDGSRRITHITEVVGMEGDVITTQDIVVYDLLGEDASGRLSGVHRSTGIGRPKFWERARYYNEEGHLAAALDAMERAATEQAA</sequence>
<dbReference type="GO" id="GO:0016887">
    <property type="term" value="F:ATP hydrolysis activity"/>
    <property type="evidence" value="ECO:0007669"/>
    <property type="project" value="InterPro"/>
</dbReference>
<keyword evidence="5" id="KW-1185">Reference proteome</keyword>
<feature type="domain" description="Bacterial type II secretion system protein E" evidence="3">
    <location>
        <begin position="125"/>
        <end position="399"/>
    </location>
</feature>
<dbReference type="FunFam" id="3.30.450.380:FF:000003">
    <property type="entry name" value="Pilus assembly protein CpaF"/>
    <property type="match status" value="1"/>
</dbReference>
<comment type="caution">
    <text evidence="4">The sequence shown here is derived from an EMBL/GenBank/DDBJ whole genome shotgun (WGS) entry which is preliminary data.</text>
</comment>
<dbReference type="InterPro" id="IPR050921">
    <property type="entry name" value="T4SS_GSP_E_ATPase"/>
</dbReference>
<protein>
    <submittedName>
        <fullName evidence="4">Pilus assembly protein CpaF</fullName>
    </submittedName>
</protein>
<evidence type="ECO:0000259" key="3">
    <source>
        <dbReference type="Pfam" id="PF00437"/>
    </source>
</evidence>
<evidence type="ECO:0000313" key="5">
    <source>
        <dbReference type="Proteomes" id="UP000295122"/>
    </source>
</evidence>
<evidence type="ECO:0000313" key="4">
    <source>
        <dbReference type="EMBL" id="TDR94688.1"/>
    </source>
</evidence>
<dbReference type="RefSeq" id="WP_133769556.1">
    <property type="nucleotide sequence ID" value="NZ_SNZR01000011.1"/>
</dbReference>
<reference evidence="4 5" key="1">
    <citation type="submission" date="2019-03" db="EMBL/GenBank/DDBJ databases">
        <title>Genomic Encyclopedia of Type Strains, Phase IV (KMG-IV): sequencing the most valuable type-strain genomes for metagenomic binning, comparative biology and taxonomic classification.</title>
        <authorList>
            <person name="Goeker M."/>
        </authorList>
    </citation>
    <scope>NUCLEOTIDE SEQUENCE [LARGE SCALE GENOMIC DNA]</scope>
    <source>
        <strain evidence="4 5">DSM 25903</strain>
    </source>
</reference>
<dbReference type="InterPro" id="IPR001482">
    <property type="entry name" value="T2SS/T4SS_dom"/>
</dbReference>
<dbReference type="Gene3D" id="3.30.450.380">
    <property type="match status" value="1"/>
</dbReference>
<feature type="region of interest" description="Disordered" evidence="2">
    <location>
        <begin position="1"/>
        <end position="55"/>
    </location>
</feature>
<dbReference type="SUPFAM" id="SSF52540">
    <property type="entry name" value="P-loop containing nucleoside triphosphate hydrolases"/>
    <property type="match status" value="1"/>
</dbReference>
<feature type="compositionally biased region" description="Low complexity" evidence="2">
    <location>
        <begin position="10"/>
        <end position="30"/>
    </location>
</feature>
<dbReference type="Gene3D" id="3.40.50.300">
    <property type="entry name" value="P-loop containing nucleotide triphosphate hydrolases"/>
    <property type="match status" value="1"/>
</dbReference>
<gene>
    <name evidence="4" type="ORF">EV668_1976</name>
</gene>
<feature type="compositionally biased region" description="Basic and acidic residues" evidence="2">
    <location>
        <begin position="46"/>
        <end position="55"/>
    </location>
</feature>
<dbReference type="PANTHER" id="PTHR30486:SF15">
    <property type="entry name" value="TYPE II_IV SECRETION SYSTEM ATPASE"/>
    <property type="match status" value="1"/>
</dbReference>
<evidence type="ECO:0000256" key="1">
    <source>
        <dbReference type="ARBA" id="ARBA00006611"/>
    </source>
</evidence>
<evidence type="ECO:0000256" key="2">
    <source>
        <dbReference type="SAM" id="MobiDB-lite"/>
    </source>
</evidence>
<name>A0A4R7C8B9_9HYPH</name>
<dbReference type="EMBL" id="SNZR01000011">
    <property type="protein sequence ID" value="TDR94688.1"/>
    <property type="molecule type" value="Genomic_DNA"/>
</dbReference>
<dbReference type="Proteomes" id="UP000295122">
    <property type="component" value="Unassembled WGS sequence"/>
</dbReference>
<proteinExistence type="inferred from homology"/>
<dbReference type="InterPro" id="IPR027417">
    <property type="entry name" value="P-loop_NTPase"/>
</dbReference>
<comment type="similarity">
    <text evidence="1">Belongs to the GSP E family.</text>
</comment>
<dbReference type="AlphaFoldDB" id="A0A4R7C8B9"/>
<dbReference type="OrthoDB" id="9810761at2"/>
<dbReference type="PANTHER" id="PTHR30486">
    <property type="entry name" value="TWITCHING MOTILITY PROTEIN PILT"/>
    <property type="match status" value="1"/>
</dbReference>
<dbReference type="FunFam" id="3.40.50.300:FF:000521">
    <property type="entry name" value="Type II secretion system protein E"/>
    <property type="match status" value="1"/>
</dbReference>
<organism evidence="4 5">
    <name type="scientific">Enterovirga rhinocerotis</name>
    <dbReference type="NCBI Taxonomy" id="1339210"/>
    <lineage>
        <taxon>Bacteria</taxon>
        <taxon>Pseudomonadati</taxon>
        <taxon>Pseudomonadota</taxon>
        <taxon>Alphaproteobacteria</taxon>
        <taxon>Hyphomicrobiales</taxon>
        <taxon>Methylobacteriaceae</taxon>
        <taxon>Enterovirga</taxon>
    </lineage>
</organism>
<dbReference type="CDD" id="cd01130">
    <property type="entry name" value="VirB11-like_ATPase"/>
    <property type="match status" value="1"/>
</dbReference>